<comment type="caution">
    <text evidence="3">The sequence shown here is derived from an EMBL/GenBank/DDBJ whole genome shotgun (WGS) entry which is preliminary data.</text>
</comment>
<proteinExistence type="predicted"/>
<feature type="signal peptide" evidence="2">
    <location>
        <begin position="1"/>
        <end position="41"/>
    </location>
</feature>
<feature type="compositionally biased region" description="Pro residues" evidence="1">
    <location>
        <begin position="123"/>
        <end position="140"/>
    </location>
</feature>
<reference evidence="3 4" key="1">
    <citation type="submission" date="2019-03" db="EMBL/GenBank/DDBJ databases">
        <title>Genomic Encyclopedia of Type Strains, Phase IV (KMG-IV): sequencing the most valuable type-strain genomes for metagenomic binning, comparative biology and taxonomic classification.</title>
        <authorList>
            <person name="Goeker M."/>
        </authorList>
    </citation>
    <scope>NUCLEOTIDE SEQUENCE [LARGE SCALE GENOMIC DNA]</scope>
    <source>
        <strain evidence="3 4">DSM 12121</strain>
    </source>
</reference>
<feature type="chain" id="PRO_5021028629" evidence="2">
    <location>
        <begin position="42"/>
        <end position="140"/>
    </location>
</feature>
<dbReference type="Proteomes" id="UP000295129">
    <property type="component" value="Unassembled WGS sequence"/>
</dbReference>
<keyword evidence="4" id="KW-1185">Reference proteome</keyword>
<gene>
    <name evidence="3" type="ORF">C7389_10369</name>
</gene>
<evidence type="ECO:0000313" key="3">
    <source>
        <dbReference type="EMBL" id="TDN55737.1"/>
    </source>
</evidence>
<evidence type="ECO:0000313" key="4">
    <source>
        <dbReference type="Proteomes" id="UP000295129"/>
    </source>
</evidence>
<feature type="region of interest" description="Disordered" evidence="1">
    <location>
        <begin position="69"/>
        <end position="140"/>
    </location>
</feature>
<evidence type="ECO:0000256" key="2">
    <source>
        <dbReference type="SAM" id="SignalP"/>
    </source>
</evidence>
<sequence>MSRPTSSPRTRPSGDKTRLFGVSLALLASLLLAGPPMPAGAADAEEAQPDSCIEVEVNGQRAPSYDCLSQKLQPAPARGGDRGQPGLASESVLERPENQLGLFNRAATGHRMGNTFGTSVYPQRPPEVQPSLPIGPRPAQ</sequence>
<keyword evidence="2" id="KW-0732">Signal</keyword>
<accession>A0A4R6EC68</accession>
<dbReference type="RefSeq" id="WP_211168210.1">
    <property type="nucleotide sequence ID" value="NZ_SNVV01000003.1"/>
</dbReference>
<dbReference type="EMBL" id="SNVV01000003">
    <property type="protein sequence ID" value="TDN55737.1"/>
    <property type="molecule type" value="Genomic_DNA"/>
</dbReference>
<name>A0A4R6EC68_9RHOO</name>
<evidence type="ECO:0000256" key="1">
    <source>
        <dbReference type="SAM" id="MobiDB-lite"/>
    </source>
</evidence>
<dbReference type="AlphaFoldDB" id="A0A4R6EC68"/>
<protein>
    <submittedName>
        <fullName evidence="3">Uncharacterized protein</fullName>
    </submittedName>
</protein>
<organism evidence="3 4">
    <name type="scientific">Azoarcus indigens</name>
    <dbReference type="NCBI Taxonomy" id="29545"/>
    <lineage>
        <taxon>Bacteria</taxon>
        <taxon>Pseudomonadati</taxon>
        <taxon>Pseudomonadota</taxon>
        <taxon>Betaproteobacteria</taxon>
        <taxon>Rhodocyclales</taxon>
        <taxon>Zoogloeaceae</taxon>
        <taxon>Azoarcus</taxon>
    </lineage>
</organism>